<dbReference type="AlphaFoldDB" id="A0A1W6BVU7"/>
<evidence type="ECO:0000313" key="1">
    <source>
        <dbReference type="EMBL" id="ARJ56212.1"/>
    </source>
</evidence>
<gene>
    <name evidence="1" type="ORF">CCUN_0577</name>
</gene>
<evidence type="ECO:0000313" key="2">
    <source>
        <dbReference type="Proteomes" id="UP000192902"/>
    </source>
</evidence>
<dbReference type="Proteomes" id="UP000192902">
    <property type="component" value="Chromosome"/>
</dbReference>
<dbReference type="KEGG" id="ccun:CCUN_0577"/>
<protein>
    <submittedName>
        <fullName evidence="1">Uncharacterized protein</fullName>
    </submittedName>
</protein>
<sequence>MKKKLKELNEKIQKEQRGIYNVSFNEKQSTPTNADLEAIENAVIDYIVHYIKGWHNVKKIKYYFL</sequence>
<accession>A0A1W6BVU7</accession>
<reference evidence="1 2" key="1">
    <citation type="submission" date="2017-04" db="EMBL/GenBank/DDBJ databases">
        <title>Complete genome sequence of the Campylobacter cuniculorum type strain LMG24588.</title>
        <authorList>
            <person name="Miller W.G."/>
            <person name="Yee E."/>
            <person name="Revez J."/>
            <person name="Bono J.L."/>
            <person name="Rossi M."/>
        </authorList>
    </citation>
    <scope>NUCLEOTIDE SEQUENCE [LARGE SCALE GENOMIC DNA]</scope>
    <source>
        <strain evidence="1 2">LMG 24588</strain>
    </source>
</reference>
<organism evidence="1 2">
    <name type="scientific">Campylobacter cuniculorum DSM 23162 = LMG 24588</name>
    <dbReference type="NCBI Taxonomy" id="1121267"/>
    <lineage>
        <taxon>Bacteria</taxon>
        <taxon>Pseudomonadati</taxon>
        <taxon>Campylobacterota</taxon>
        <taxon>Epsilonproteobacteria</taxon>
        <taxon>Campylobacterales</taxon>
        <taxon>Campylobacteraceae</taxon>
        <taxon>Campylobacter</taxon>
    </lineage>
</organism>
<name>A0A1W6BVU7_9BACT</name>
<dbReference type="STRING" id="1121267.CCUN_0577"/>
<dbReference type="RefSeq" id="WP_035175968.1">
    <property type="nucleotide sequence ID" value="NZ_KK211203.1"/>
</dbReference>
<dbReference type="EMBL" id="CP020867">
    <property type="protein sequence ID" value="ARJ56212.1"/>
    <property type="molecule type" value="Genomic_DNA"/>
</dbReference>
<proteinExistence type="predicted"/>